<dbReference type="Proteomes" id="UP000032142">
    <property type="component" value="Unassembled WGS sequence"/>
</dbReference>
<evidence type="ECO:0000256" key="4">
    <source>
        <dbReference type="ARBA" id="ARBA00022679"/>
    </source>
</evidence>
<dbReference type="EC" id="2.3.1.16" evidence="11"/>
<name>A0A0B0NK38_GOSAR</name>
<evidence type="ECO:0000259" key="15">
    <source>
        <dbReference type="Pfam" id="PF02803"/>
    </source>
</evidence>
<dbReference type="PANTHER" id="PTHR43853:SF15">
    <property type="entry name" value="3-KETOACYL-COA THIOLASE 5, PEROXISOMAL"/>
    <property type="match status" value="1"/>
</dbReference>
<dbReference type="FunFam" id="3.40.47.10:FF:000032">
    <property type="entry name" value="Peroxisomal 3-ketoacyl-CoA thiolase"/>
    <property type="match status" value="1"/>
</dbReference>
<dbReference type="PROSITE" id="PS00099">
    <property type="entry name" value="THIOLASE_3"/>
    <property type="match status" value="1"/>
</dbReference>
<dbReference type="PIRSF" id="PIRSF000429">
    <property type="entry name" value="Ac-CoA_Ac_transf"/>
    <property type="match status" value="1"/>
</dbReference>
<dbReference type="Gene3D" id="3.40.47.10">
    <property type="match status" value="1"/>
</dbReference>
<evidence type="ECO:0000256" key="7">
    <source>
        <dbReference type="ARBA" id="ARBA00022946"/>
    </source>
</evidence>
<dbReference type="InterPro" id="IPR050215">
    <property type="entry name" value="Thiolase-like_sf_Thiolase"/>
</dbReference>
<dbReference type="PROSITE" id="PS00737">
    <property type="entry name" value="THIOLASE_2"/>
    <property type="match status" value="1"/>
</dbReference>
<comment type="similarity">
    <text evidence="3 13">Belongs to the thiolase-like superfamily. Thiolase family.</text>
</comment>
<dbReference type="GO" id="GO:0003988">
    <property type="term" value="F:acetyl-CoA C-acyltransferase activity"/>
    <property type="evidence" value="ECO:0007669"/>
    <property type="project" value="UniProtKB-EC"/>
</dbReference>
<accession>A0A0B0NK38</accession>
<sequence length="454" mass="47382">MEKAINRQQVLLNHLQPSSQSHQSPAAILFPSNCAAGDSAAYHRTAAFGDDVVIVAACRTAICKAKRGGFKDTLADDLLAPVLKAVIDRTKLNPSEVGDIVVGTVLAPGSQRASECRMAAFYAGFPDTVPIRTVNRQCSSGLQAVADVAACIKAGFYDIGIGAGLESMTTNGSAPDQSKVNPKVESFAQARDCLLPMGITSENVAQRYGVTRQEQDQAAVESHRRAAAATASGKFKEEIVPVSTKIVDPKTGEEKAVTISVDDGIRPDTNMAGLAKLKPAFKKDGTTTAGNASQVSDGAGAVLLMKRSLALQKGLPILGVFRSFAAVGVDPAVMGIGPAVAIPAAVKSAGLEIDDIDLFEINEAFASQFVYSCKKLGLDREKVNVNGGAIALGHPLGVTGARCVGTLLNEMKRRGKDCRFGVISMCIGTGMGAAAVFERGDCVDELCNARAVKN</sequence>
<dbReference type="InterPro" id="IPR020610">
    <property type="entry name" value="Thiolase_AS"/>
</dbReference>
<dbReference type="GO" id="GO:0006635">
    <property type="term" value="P:fatty acid beta-oxidation"/>
    <property type="evidence" value="ECO:0007669"/>
    <property type="project" value="TreeGrafter"/>
</dbReference>
<protein>
    <recommendedName>
        <fullName evidence="11">acetyl-CoA C-acyltransferase</fullName>
        <ecNumber evidence="11">2.3.1.16</ecNumber>
    </recommendedName>
</protein>
<keyword evidence="9" id="KW-0275">Fatty acid biosynthesis</keyword>
<keyword evidence="7" id="KW-0809">Transit peptide</keyword>
<keyword evidence="4 13" id="KW-0808">Transferase</keyword>
<keyword evidence="5" id="KW-0444">Lipid biosynthesis</keyword>
<dbReference type="Pfam" id="PF00108">
    <property type="entry name" value="Thiolase_N"/>
    <property type="match status" value="1"/>
</dbReference>
<evidence type="ECO:0000256" key="13">
    <source>
        <dbReference type="RuleBase" id="RU003557"/>
    </source>
</evidence>
<keyword evidence="5" id="KW-0925">Oxylipin biosynthesis</keyword>
<evidence type="ECO:0000256" key="8">
    <source>
        <dbReference type="ARBA" id="ARBA00023140"/>
    </source>
</evidence>
<dbReference type="GO" id="GO:0010124">
    <property type="term" value="P:phenylacetate catabolic process"/>
    <property type="evidence" value="ECO:0007669"/>
    <property type="project" value="TreeGrafter"/>
</dbReference>
<dbReference type="GO" id="GO:0031408">
    <property type="term" value="P:oxylipin biosynthetic process"/>
    <property type="evidence" value="ECO:0007669"/>
    <property type="project" value="UniProtKB-KW"/>
</dbReference>
<evidence type="ECO:0000256" key="1">
    <source>
        <dbReference type="ARBA" id="ARBA00004275"/>
    </source>
</evidence>
<dbReference type="InterPro" id="IPR020616">
    <property type="entry name" value="Thiolase_N"/>
</dbReference>
<gene>
    <name evidence="16" type="ORF">F383_03139</name>
    <name evidence="17" type="ORF">F383_03458</name>
</gene>
<dbReference type="InterPro" id="IPR002155">
    <property type="entry name" value="Thiolase"/>
</dbReference>
<evidence type="ECO:0000256" key="11">
    <source>
        <dbReference type="ARBA" id="ARBA00024073"/>
    </source>
</evidence>
<evidence type="ECO:0000313" key="16">
    <source>
        <dbReference type="EMBL" id="KHG13200.1"/>
    </source>
</evidence>
<dbReference type="OrthoDB" id="5404651at2759"/>
<reference evidence="18" key="2">
    <citation type="submission" date="2014-09" db="EMBL/GenBank/DDBJ databases">
        <authorList>
            <person name="Mudge J."/>
            <person name="Ramaraj T."/>
            <person name="Lindquist I.E."/>
            <person name="Bharti A.K."/>
            <person name="Sundararajan A."/>
            <person name="Cameron C.T."/>
            <person name="Woodward J.E."/>
            <person name="May G.D."/>
            <person name="Brubaker C."/>
            <person name="Broadhvest J."/>
            <person name="Wilkins T.A."/>
        </authorList>
    </citation>
    <scope>NUCLEOTIDE SEQUENCE</scope>
    <source>
        <strain evidence="18">cv. AKA8401</strain>
    </source>
</reference>
<comment type="pathway">
    <text evidence="2">Lipid metabolism; fatty acid metabolism.</text>
</comment>
<dbReference type="Pfam" id="PF02803">
    <property type="entry name" value="Thiolase_C"/>
    <property type="match status" value="1"/>
</dbReference>
<feature type="active site" description="Proton acceptor" evidence="12">
    <location>
        <position position="426"/>
    </location>
</feature>
<dbReference type="GO" id="GO:0006633">
    <property type="term" value="P:fatty acid biosynthetic process"/>
    <property type="evidence" value="ECO:0007669"/>
    <property type="project" value="UniProtKB-KW"/>
</dbReference>
<proteinExistence type="inferred from homology"/>
<evidence type="ECO:0000256" key="10">
    <source>
        <dbReference type="ARBA" id="ARBA00023315"/>
    </source>
</evidence>
<dbReference type="InterPro" id="IPR020613">
    <property type="entry name" value="Thiolase_CS"/>
</dbReference>
<feature type="active site" description="Proton acceptor" evidence="12">
    <location>
        <position position="394"/>
    </location>
</feature>
<dbReference type="InterPro" id="IPR020617">
    <property type="entry name" value="Thiolase_C"/>
</dbReference>
<dbReference type="PROSITE" id="PS00098">
    <property type="entry name" value="THIOLASE_1"/>
    <property type="match status" value="1"/>
</dbReference>
<feature type="active site" description="Acyl-thioester intermediate" evidence="12">
    <location>
        <position position="138"/>
    </location>
</feature>
<keyword evidence="10 13" id="KW-0012">Acyltransferase</keyword>
<evidence type="ECO:0000313" key="18">
    <source>
        <dbReference type="Proteomes" id="UP000032142"/>
    </source>
</evidence>
<comment type="subcellular location">
    <subcellularLocation>
        <location evidence="1">Peroxisome</location>
    </subcellularLocation>
</comment>
<dbReference type="OMA" id="QMGMDHL"/>
<evidence type="ECO:0000256" key="9">
    <source>
        <dbReference type="ARBA" id="ARBA00023160"/>
    </source>
</evidence>
<evidence type="ECO:0000256" key="5">
    <source>
        <dbReference type="ARBA" id="ARBA00022767"/>
    </source>
</evidence>
<feature type="domain" description="Thiolase C-terminal" evidence="15">
    <location>
        <begin position="316"/>
        <end position="439"/>
    </location>
</feature>
<dbReference type="GO" id="GO:0005777">
    <property type="term" value="C:peroxisome"/>
    <property type="evidence" value="ECO:0007669"/>
    <property type="project" value="UniProtKB-SubCell"/>
</dbReference>
<dbReference type="EMBL" id="KN411409">
    <property type="protein sequence ID" value="KHG18802.1"/>
    <property type="molecule type" value="Genomic_DNA"/>
</dbReference>
<keyword evidence="6" id="KW-0276">Fatty acid metabolism</keyword>
<dbReference type="InterPro" id="IPR016039">
    <property type="entry name" value="Thiolase-like"/>
</dbReference>
<keyword evidence="5" id="KW-0443">Lipid metabolism</keyword>
<evidence type="ECO:0000256" key="6">
    <source>
        <dbReference type="ARBA" id="ARBA00022832"/>
    </source>
</evidence>
<feature type="domain" description="Thiolase N-terminal" evidence="14">
    <location>
        <begin position="52"/>
        <end position="308"/>
    </location>
</feature>
<evidence type="ECO:0000256" key="3">
    <source>
        <dbReference type="ARBA" id="ARBA00010982"/>
    </source>
</evidence>
<keyword evidence="8" id="KW-0576">Peroxisome</keyword>
<dbReference type="KEGG" id="gab:108487003"/>
<evidence type="ECO:0000259" key="14">
    <source>
        <dbReference type="Pfam" id="PF00108"/>
    </source>
</evidence>
<evidence type="ECO:0000256" key="2">
    <source>
        <dbReference type="ARBA" id="ARBA00004872"/>
    </source>
</evidence>
<keyword evidence="18" id="KW-1185">Reference proteome</keyword>
<organism evidence="16 18">
    <name type="scientific">Gossypium arboreum</name>
    <name type="common">Tree cotton</name>
    <name type="synonym">Gossypium nanking</name>
    <dbReference type="NCBI Taxonomy" id="29729"/>
    <lineage>
        <taxon>Eukaryota</taxon>
        <taxon>Viridiplantae</taxon>
        <taxon>Streptophyta</taxon>
        <taxon>Embryophyta</taxon>
        <taxon>Tracheophyta</taxon>
        <taxon>Spermatophyta</taxon>
        <taxon>Magnoliopsida</taxon>
        <taxon>eudicotyledons</taxon>
        <taxon>Gunneridae</taxon>
        <taxon>Pentapetalae</taxon>
        <taxon>rosids</taxon>
        <taxon>malvids</taxon>
        <taxon>Malvales</taxon>
        <taxon>Malvaceae</taxon>
        <taxon>Malvoideae</taxon>
        <taxon>Gossypium</taxon>
    </lineage>
</organism>
<dbReference type="InterPro" id="IPR020615">
    <property type="entry name" value="Thiolase_acyl_enz_int_AS"/>
</dbReference>
<dbReference type="CDD" id="cd00751">
    <property type="entry name" value="thiolase"/>
    <property type="match status" value="1"/>
</dbReference>
<reference evidence="16" key="1">
    <citation type="submission" date="2014-09" db="EMBL/GenBank/DDBJ databases">
        <title>G. arboreum L. cv. AKA8401 A2 genome assembly version 1.0.</title>
        <authorList>
            <person name="Mudge J."/>
            <person name="Ramaraj T."/>
            <person name="Lindquist I.E."/>
            <person name="Bharti A.K."/>
            <person name="Sundararajan A."/>
            <person name="Cameron C.T."/>
            <person name="Woodward J.E."/>
            <person name="May G.D."/>
            <person name="Brubaker C."/>
            <person name="Broadhvest J."/>
            <person name="Wilkins T.A."/>
        </authorList>
    </citation>
    <scope>NUCLEOTIDE SEQUENCE</scope>
</reference>
<dbReference type="PANTHER" id="PTHR43853">
    <property type="entry name" value="3-KETOACYL-COA THIOLASE, PEROXISOMAL"/>
    <property type="match status" value="1"/>
</dbReference>
<dbReference type="NCBIfam" id="TIGR01930">
    <property type="entry name" value="AcCoA-C-Actrans"/>
    <property type="match status" value="1"/>
</dbReference>
<dbReference type="SUPFAM" id="SSF53901">
    <property type="entry name" value="Thiolase-like"/>
    <property type="match status" value="2"/>
</dbReference>
<dbReference type="EMBL" id="KN399073">
    <property type="protein sequence ID" value="KHG13200.1"/>
    <property type="molecule type" value="Genomic_DNA"/>
</dbReference>
<dbReference type="AlphaFoldDB" id="A0A0B0NK38"/>
<evidence type="ECO:0000313" key="17">
    <source>
        <dbReference type="EMBL" id="KHG18802.1"/>
    </source>
</evidence>
<evidence type="ECO:0000256" key="12">
    <source>
        <dbReference type="PIRSR" id="PIRSR000429-1"/>
    </source>
</evidence>